<dbReference type="AlphaFoldDB" id="A0A0V1GR56"/>
<sequence>MNVVLYYFSSRSMQLYLPRSFNAIYYPPPYWMNVAFLVNYLELRERCSFLQLIIKRCCRHTYATSVYPFLEPGLSYFIDKLIPDGTLKNQKYGHLDMLCETRWVEQHNAVSAFFSLCRPLVETLQHITEWKNSRATSKAEQIRVAVFQGSIVISLALSLTLPLSCTLQDFRLDLLQRCDKNGRLNQRNVFMRFWKQLKKLIFDLIPFPRNISKTLFSSSTTNFFNTAIMPCDYVSLYLNFWINILTTERRYSSVKLHVQKENGKTYLLKIVQPLRMIL</sequence>
<dbReference type="STRING" id="268475.A0A0V1GR56"/>
<dbReference type="Proteomes" id="UP000055024">
    <property type="component" value="Unassembled WGS sequence"/>
</dbReference>
<keyword evidence="2" id="KW-1185">Reference proteome</keyword>
<name>A0A0V1GR56_9BILA</name>
<accession>A0A0V1GR56</accession>
<reference evidence="1 2" key="1">
    <citation type="submission" date="2015-01" db="EMBL/GenBank/DDBJ databases">
        <title>Evolution of Trichinella species and genotypes.</title>
        <authorList>
            <person name="Korhonen P.K."/>
            <person name="Edoardo P."/>
            <person name="Giuseppe L.R."/>
            <person name="Gasser R.B."/>
        </authorList>
    </citation>
    <scope>NUCLEOTIDE SEQUENCE [LARGE SCALE GENOMIC DNA]</scope>
    <source>
        <strain evidence="1">ISS1029</strain>
    </source>
</reference>
<gene>
    <name evidence="1" type="ORF">T11_11897</name>
</gene>
<proteinExistence type="predicted"/>
<protein>
    <submittedName>
        <fullName evidence="1">Uncharacterized protein</fullName>
    </submittedName>
</protein>
<evidence type="ECO:0000313" key="1">
    <source>
        <dbReference type="EMBL" id="KRZ00811.1"/>
    </source>
</evidence>
<dbReference type="OrthoDB" id="6605210at2759"/>
<dbReference type="EMBL" id="JYDP01000393">
    <property type="protein sequence ID" value="KRZ00811.1"/>
    <property type="molecule type" value="Genomic_DNA"/>
</dbReference>
<evidence type="ECO:0000313" key="2">
    <source>
        <dbReference type="Proteomes" id="UP000055024"/>
    </source>
</evidence>
<organism evidence="1 2">
    <name type="scientific">Trichinella zimbabwensis</name>
    <dbReference type="NCBI Taxonomy" id="268475"/>
    <lineage>
        <taxon>Eukaryota</taxon>
        <taxon>Metazoa</taxon>
        <taxon>Ecdysozoa</taxon>
        <taxon>Nematoda</taxon>
        <taxon>Enoplea</taxon>
        <taxon>Dorylaimia</taxon>
        <taxon>Trichinellida</taxon>
        <taxon>Trichinellidae</taxon>
        <taxon>Trichinella</taxon>
    </lineage>
</organism>
<comment type="caution">
    <text evidence="1">The sequence shown here is derived from an EMBL/GenBank/DDBJ whole genome shotgun (WGS) entry which is preliminary data.</text>
</comment>